<dbReference type="Gene3D" id="1.20.120.1870">
    <property type="entry name" value="Fic/DOC protein, Fido domain"/>
    <property type="match status" value="1"/>
</dbReference>
<dbReference type="PANTHER" id="PTHR39426:SF1">
    <property type="entry name" value="HOMOLOGY TO DEATH-ON-CURING PROTEIN OF PHAGE P1"/>
    <property type="match status" value="1"/>
</dbReference>
<dbReference type="NCBIfam" id="TIGR01550">
    <property type="entry name" value="DOC_P1"/>
    <property type="match status" value="1"/>
</dbReference>
<feature type="domain" description="Fido" evidence="1">
    <location>
        <begin position="5"/>
        <end position="123"/>
    </location>
</feature>
<evidence type="ECO:0000313" key="2">
    <source>
        <dbReference type="EMBL" id="MBC8333658.1"/>
    </source>
</evidence>
<reference evidence="2 3" key="1">
    <citation type="submission" date="2020-08" db="EMBL/GenBank/DDBJ databases">
        <title>Bridging the membrane lipid divide: bacteria of the FCB group superphylum have the potential to synthesize archaeal ether lipids.</title>
        <authorList>
            <person name="Villanueva L."/>
            <person name="Von Meijenfeldt F.A.B."/>
            <person name="Westbye A.B."/>
            <person name="Yadav S."/>
            <person name="Hopmans E.C."/>
            <person name="Dutilh B.E."/>
            <person name="Sinninghe Damste J.S."/>
        </authorList>
    </citation>
    <scope>NUCLEOTIDE SEQUENCE [LARGE SCALE GENOMIC DNA]</scope>
    <source>
        <strain evidence="2">NIOZ-UU36</strain>
    </source>
</reference>
<dbReference type="Proteomes" id="UP000614469">
    <property type="component" value="Unassembled WGS sequence"/>
</dbReference>
<accession>A0A8J6TDQ5</accession>
<evidence type="ECO:0000313" key="3">
    <source>
        <dbReference type="Proteomes" id="UP000614469"/>
    </source>
</evidence>
<gene>
    <name evidence="2" type="ORF">H8E29_00175</name>
</gene>
<dbReference type="InterPro" id="IPR006440">
    <property type="entry name" value="Doc"/>
</dbReference>
<dbReference type="InterPro" id="IPR053737">
    <property type="entry name" value="Type_II_TA_Toxin"/>
</dbReference>
<dbReference type="AlphaFoldDB" id="A0A8J6TDQ5"/>
<evidence type="ECO:0000259" key="1">
    <source>
        <dbReference type="PROSITE" id="PS51459"/>
    </source>
</evidence>
<dbReference type="SUPFAM" id="SSF140931">
    <property type="entry name" value="Fic-like"/>
    <property type="match status" value="1"/>
</dbReference>
<dbReference type="PANTHER" id="PTHR39426">
    <property type="entry name" value="HOMOLOGY TO DEATH-ON-CURING PROTEIN OF PHAGE P1"/>
    <property type="match status" value="1"/>
</dbReference>
<dbReference type="PIRSF" id="PIRSF018297">
    <property type="entry name" value="Doc"/>
    <property type="match status" value="1"/>
</dbReference>
<dbReference type="EMBL" id="JACNJN010000012">
    <property type="protein sequence ID" value="MBC8333658.1"/>
    <property type="molecule type" value="Genomic_DNA"/>
</dbReference>
<dbReference type="InterPro" id="IPR036597">
    <property type="entry name" value="Fido-like_dom_sf"/>
</dbReference>
<protein>
    <submittedName>
        <fullName evidence="2">Type II toxin-antitoxin system death-on-curing family toxin</fullName>
    </submittedName>
</protein>
<organism evidence="2 3">
    <name type="scientific">Candidatus Desulfolinea nitratireducens</name>
    <dbReference type="NCBI Taxonomy" id="2841698"/>
    <lineage>
        <taxon>Bacteria</taxon>
        <taxon>Bacillati</taxon>
        <taxon>Chloroflexota</taxon>
        <taxon>Anaerolineae</taxon>
        <taxon>Anaerolineales</taxon>
        <taxon>Anaerolineales incertae sedis</taxon>
        <taxon>Candidatus Desulfolinea</taxon>
    </lineage>
</organism>
<sequence length="126" mass="13739">MTQYLSAEQILFIHARLIEETGGESGIYDLGLLRSAAARPQATFDQQELHPDIFSKAAALLESLVNNHPFVDGNKRTGITSTVLFLQANGYQFSASQEDLAAFTLAVAKGAETLESMVVWLKAHTL</sequence>
<name>A0A8J6TDQ5_9CHLR</name>
<proteinExistence type="predicted"/>
<dbReference type="Pfam" id="PF02661">
    <property type="entry name" value="Fic"/>
    <property type="match status" value="1"/>
</dbReference>
<dbReference type="GO" id="GO:0016301">
    <property type="term" value="F:kinase activity"/>
    <property type="evidence" value="ECO:0007669"/>
    <property type="project" value="InterPro"/>
</dbReference>
<comment type="caution">
    <text evidence="2">The sequence shown here is derived from an EMBL/GenBank/DDBJ whole genome shotgun (WGS) entry which is preliminary data.</text>
</comment>
<dbReference type="InterPro" id="IPR003812">
    <property type="entry name" value="Fido"/>
</dbReference>
<dbReference type="PROSITE" id="PS51459">
    <property type="entry name" value="FIDO"/>
    <property type="match status" value="1"/>
</dbReference>